<dbReference type="Proteomes" id="UP001056109">
    <property type="component" value="Chromosome"/>
</dbReference>
<keyword evidence="2" id="KW-0378">Hydrolase</keyword>
<evidence type="ECO:0000313" key="4">
    <source>
        <dbReference type="Proteomes" id="UP001056109"/>
    </source>
</evidence>
<dbReference type="PANTHER" id="PTHR16222:SF24">
    <property type="entry name" value="ADP-RIBOSYLHYDROLASE ARH3"/>
    <property type="match status" value="1"/>
</dbReference>
<name>A0ABY5AG87_9ACTO</name>
<gene>
    <name evidence="3" type="ORF">NG665_06000</name>
</gene>
<organism evidence="3 4">
    <name type="scientific">Arcanobacterium pinnipediorum</name>
    <dbReference type="NCBI Taxonomy" id="1503041"/>
    <lineage>
        <taxon>Bacteria</taxon>
        <taxon>Bacillati</taxon>
        <taxon>Actinomycetota</taxon>
        <taxon>Actinomycetes</taxon>
        <taxon>Actinomycetales</taxon>
        <taxon>Actinomycetaceae</taxon>
        <taxon>Arcanobacterium</taxon>
    </lineage>
</organism>
<evidence type="ECO:0000313" key="3">
    <source>
        <dbReference type="EMBL" id="USR78943.1"/>
    </source>
</evidence>
<comment type="similarity">
    <text evidence="1">Belongs to the ADP-ribosylglycohydrolase family.</text>
</comment>
<reference evidence="3" key="1">
    <citation type="submission" date="2022-06" db="EMBL/GenBank/DDBJ databases">
        <title>Complete Genome Sequence of Arcanobacterium pinnipediorum strain DSM 28752 isolated from a harbour seal.</title>
        <authorList>
            <person name="Borowiak M."/>
            <person name="Kreitlow A."/>
            <person name="Alssahen M."/>
            <person name="Malorny B."/>
            <person name="Laemmler C."/>
            <person name="Prenger-Berninghoff E."/>
            <person name="Siebert U."/>
            <person name="Ploetz M."/>
            <person name="Abdulmawjood A."/>
        </authorList>
    </citation>
    <scope>NUCLEOTIDE SEQUENCE</scope>
    <source>
        <strain evidence="3">DSM 28752</strain>
    </source>
</reference>
<dbReference type="RefSeq" id="WP_252672797.1">
    <property type="nucleotide sequence ID" value="NZ_CP099547.1"/>
</dbReference>
<accession>A0ABY5AG87</accession>
<dbReference type="Pfam" id="PF03747">
    <property type="entry name" value="ADP_ribosyl_GH"/>
    <property type="match status" value="1"/>
</dbReference>
<dbReference type="SUPFAM" id="SSF101478">
    <property type="entry name" value="ADP-ribosylglycohydrolase"/>
    <property type="match status" value="1"/>
</dbReference>
<dbReference type="InterPro" id="IPR005502">
    <property type="entry name" value="Ribosyl_crysJ1"/>
</dbReference>
<dbReference type="PANTHER" id="PTHR16222">
    <property type="entry name" value="ADP-RIBOSYLGLYCOHYDROLASE"/>
    <property type="match status" value="1"/>
</dbReference>
<evidence type="ECO:0000256" key="2">
    <source>
        <dbReference type="ARBA" id="ARBA00022801"/>
    </source>
</evidence>
<sequence length="328" mass="35175">MLSSHVSNSSIVSAMSVNSDRALGCVLGLAAGDALGVGYEFNKPLPPTLPIEMIGREGFEPGEWSDDTAMSIPIIDAGIASQGYFGDHERDLIAEAWFTWFEAQPKGIGQQIFSVISASHCERTAQALAKASAMRYRQIPNRSAGNGSLMRTAPVVLPNLDRETVADAARQISLLTHGDPIASEACVIWSVAIAYAIEYGSFDGIDEGVGLLPVNRRSFWNKALREAQQRTPNTFRSNGWVVQALQGAWSAITTTKIPFDDPSRHLQLAMEAAVRGGGDTDTVAAIAGSLLGARWGLSAIPESWIGKIHGYPGLSGFELIERIRSGYA</sequence>
<dbReference type="InterPro" id="IPR050792">
    <property type="entry name" value="ADP-ribosylglycohydrolase"/>
</dbReference>
<evidence type="ECO:0000256" key="1">
    <source>
        <dbReference type="ARBA" id="ARBA00010702"/>
    </source>
</evidence>
<dbReference type="InterPro" id="IPR036705">
    <property type="entry name" value="Ribosyl_crysJ1_sf"/>
</dbReference>
<protein>
    <submittedName>
        <fullName evidence="3">ADP-ribosylglycohydrolase family protein</fullName>
    </submittedName>
</protein>
<dbReference type="EMBL" id="CP099547">
    <property type="protein sequence ID" value="USR78943.1"/>
    <property type="molecule type" value="Genomic_DNA"/>
</dbReference>
<dbReference type="Gene3D" id="1.10.4080.10">
    <property type="entry name" value="ADP-ribosylation/Crystallin J1"/>
    <property type="match status" value="1"/>
</dbReference>
<keyword evidence="4" id="KW-1185">Reference proteome</keyword>
<proteinExistence type="inferred from homology"/>